<proteinExistence type="predicted"/>
<feature type="repeat" description="ANK" evidence="3">
    <location>
        <begin position="688"/>
        <end position="720"/>
    </location>
</feature>
<feature type="region of interest" description="Disordered" evidence="4">
    <location>
        <begin position="799"/>
        <end position="821"/>
    </location>
</feature>
<feature type="repeat" description="ANK" evidence="3">
    <location>
        <begin position="190"/>
        <end position="222"/>
    </location>
</feature>
<dbReference type="PROSITE" id="PS50088">
    <property type="entry name" value="ANK_REPEAT"/>
    <property type="match status" value="6"/>
</dbReference>
<evidence type="ECO:0000313" key="5">
    <source>
        <dbReference type="EMBL" id="KAH7138473.1"/>
    </source>
</evidence>
<dbReference type="Gene3D" id="1.25.40.20">
    <property type="entry name" value="Ankyrin repeat-containing domain"/>
    <property type="match status" value="4"/>
</dbReference>
<feature type="compositionally biased region" description="Basic and acidic residues" evidence="4">
    <location>
        <begin position="1032"/>
        <end position="1046"/>
    </location>
</feature>
<dbReference type="EMBL" id="JAGMWT010000001">
    <property type="protein sequence ID" value="KAH7138473.1"/>
    <property type="molecule type" value="Genomic_DNA"/>
</dbReference>
<evidence type="ECO:0000256" key="4">
    <source>
        <dbReference type="SAM" id="MobiDB-lite"/>
    </source>
</evidence>
<dbReference type="PROSITE" id="PS50297">
    <property type="entry name" value="ANK_REP_REGION"/>
    <property type="match status" value="3"/>
</dbReference>
<organism evidence="5 6">
    <name type="scientific">Dendryphion nanum</name>
    <dbReference type="NCBI Taxonomy" id="256645"/>
    <lineage>
        <taxon>Eukaryota</taxon>
        <taxon>Fungi</taxon>
        <taxon>Dikarya</taxon>
        <taxon>Ascomycota</taxon>
        <taxon>Pezizomycotina</taxon>
        <taxon>Dothideomycetes</taxon>
        <taxon>Pleosporomycetidae</taxon>
        <taxon>Pleosporales</taxon>
        <taxon>Torulaceae</taxon>
        <taxon>Dendryphion</taxon>
    </lineage>
</organism>
<dbReference type="SUPFAM" id="SSF48403">
    <property type="entry name" value="Ankyrin repeat"/>
    <property type="match status" value="3"/>
</dbReference>
<dbReference type="Proteomes" id="UP000700596">
    <property type="component" value="Unassembled WGS sequence"/>
</dbReference>
<feature type="compositionally biased region" description="Pro residues" evidence="4">
    <location>
        <begin position="982"/>
        <end position="991"/>
    </location>
</feature>
<evidence type="ECO:0000256" key="2">
    <source>
        <dbReference type="ARBA" id="ARBA00023043"/>
    </source>
</evidence>
<protein>
    <submittedName>
        <fullName evidence="5">Ankyrin repeat domain-containing protein</fullName>
    </submittedName>
</protein>
<dbReference type="InterPro" id="IPR002110">
    <property type="entry name" value="Ankyrin_rpt"/>
</dbReference>
<keyword evidence="1" id="KW-0677">Repeat</keyword>
<feature type="region of interest" description="Disordered" evidence="4">
    <location>
        <begin position="843"/>
        <end position="1048"/>
    </location>
</feature>
<dbReference type="InterPro" id="IPR036770">
    <property type="entry name" value="Ankyrin_rpt-contain_sf"/>
</dbReference>
<evidence type="ECO:0000256" key="1">
    <source>
        <dbReference type="ARBA" id="ARBA00022737"/>
    </source>
</evidence>
<keyword evidence="2 3" id="KW-0040">ANK repeat</keyword>
<comment type="caution">
    <text evidence="5">The sequence shown here is derived from an EMBL/GenBank/DDBJ whole genome shotgun (WGS) entry which is preliminary data.</text>
</comment>
<dbReference type="OrthoDB" id="195446at2759"/>
<feature type="compositionally biased region" description="Polar residues" evidence="4">
    <location>
        <begin position="936"/>
        <end position="966"/>
    </location>
</feature>
<evidence type="ECO:0000313" key="6">
    <source>
        <dbReference type="Proteomes" id="UP000700596"/>
    </source>
</evidence>
<accession>A0A9P9EJ78</accession>
<dbReference type="AlphaFoldDB" id="A0A9P9EJ78"/>
<feature type="repeat" description="ANK" evidence="3">
    <location>
        <begin position="721"/>
        <end position="753"/>
    </location>
</feature>
<dbReference type="PANTHER" id="PTHR24198">
    <property type="entry name" value="ANKYRIN REPEAT AND PROTEIN KINASE DOMAIN-CONTAINING PROTEIN"/>
    <property type="match status" value="1"/>
</dbReference>
<feature type="compositionally biased region" description="Low complexity" evidence="4">
    <location>
        <begin position="866"/>
        <end position="882"/>
    </location>
</feature>
<feature type="repeat" description="ANK" evidence="3">
    <location>
        <begin position="289"/>
        <end position="321"/>
    </location>
</feature>
<dbReference type="Pfam" id="PF00023">
    <property type="entry name" value="Ank"/>
    <property type="match status" value="1"/>
</dbReference>
<gene>
    <name evidence="5" type="ORF">B0J11DRAFT_514505</name>
</gene>
<name>A0A9P9EJ78_9PLEO</name>
<feature type="compositionally biased region" description="Polar residues" evidence="4">
    <location>
        <begin position="1000"/>
        <end position="1009"/>
    </location>
</feature>
<feature type="compositionally biased region" description="Polar residues" evidence="4">
    <location>
        <begin position="853"/>
        <end position="865"/>
    </location>
</feature>
<dbReference type="PANTHER" id="PTHR24198:SF165">
    <property type="entry name" value="ANKYRIN REPEAT-CONTAINING PROTEIN-RELATED"/>
    <property type="match status" value="1"/>
</dbReference>
<evidence type="ECO:0000256" key="3">
    <source>
        <dbReference type="PROSITE-ProRule" id="PRU00023"/>
    </source>
</evidence>
<sequence>MATTLLKMGAGYEAKNRDGKTAAELAISATNIPVAVAIIGCARGKRNRLAKEKEMLLKHVEKARNQYSMNNELIADIFEAGCDPDSTVLVEAIKRNDTGLAAMFLEKGADPNRRTATGVHPIFAALDCASAQMVQLLLKHGADVQSRNAEGLVVLQAALESYSAHDKDAISGIFDSLLSNGADPKVLYPDGRTLLHAVVSSGLSRAAQWLLQHEVGVDVQDKSGSSALHLATQGRSCIEVLLKHGADVHQINHKGLTPLLSVILGLSKDSEPDLEPLIKVSDLRKTDKDQKTALHLAAERGLDRTIRSLLRYRAETTIFNKKNQTPLLLAVLAHQWSIIPLLSTQPGINSWDENAMTALHHMSASIPRPPTTWQNISAAVMNFCVRGVSRSMRDRSGATPLIHAVKSLPEEGLPLIEALLKDHGKPRSNCIGHEDHKQKSALYHAGTLQKPVFVEALLKHGAPFSLNDWPMRKGPIEPNTTANKQILRLLVEYDWLRRAIAIQRNPNPNPDESILPSTLPESDLRDLIARGLDLDALPTPPNSNRQPSSLLWVILNASIAKPPPPISYIHSVLSLLISSKINPNLPTTHSSNVPFQPLNASSPANRATPKLHYPLSFLLEHHPTIDIDTITLFLPGSRGPSVDKAPLNAPSTLYASRTPLHSAILSNRLDIVDELLTRGADPNPTDDACRTPLFLAAELGLWEIAENLLRCGASISSKDKNGASVLHAAVRGGSAKLVANLLRKGANTRERDGKGFTPTDLVAVVEGVGERERGRIARLLEATVEEERAQDTGLKNKKEKIQGGEGKMVTEDRSPSGVTKETNNTKLLPIEKKPLSHQLITTTSAKAAKPTHTPISPTVKNSVQYPQTTTTNPTTKSPISTSLPPPTIKPSIPIPTSTEPPAPPTKSTISSFFSKQPSTKRKPNSKPKPNLAPISLQPSNRQASNPLPSQPQTTIKTSSNLRSISNPTPIPKLPLSPLSSFPMPPLPSPPPDTHKPLPSVGQNTQSQPRIDSGFGHARPETTDTKPLPPLLDRTKKSLDEKKRDSTAEELSEWLKLSKMMGGL</sequence>
<dbReference type="SMART" id="SM00248">
    <property type="entry name" value="ANK"/>
    <property type="match status" value="11"/>
</dbReference>
<reference evidence="5" key="1">
    <citation type="journal article" date="2021" name="Nat. Commun.">
        <title>Genetic determinants of endophytism in the Arabidopsis root mycobiome.</title>
        <authorList>
            <person name="Mesny F."/>
            <person name="Miyauchi S."/>
            <person name="Thiergart T."/>
            <person name="Pickel B."/>
            <person name="Atanasova L."/>
            <person name="Karlsson M."/>
            <person name="Huettel B."/>
            <person name="Barry K.W."/>
            <person name="Haridas S."/>
            <person name="Chen C."/>
            <person name="Bauer D."/>
            <person name="Andreopoulos W."/>
            <person name="Pangilinan J."/>
            <person name="LaButti K."/>
            <person name="Riley R."/>
            <person name="Lipzen A."/>
            <person name="Clum A."/>
            <person name="Drula E."/>
            <person name="Henrissat B."/>
            <person name="Kohler A."/>
            <person name="Grigoriev I.V."/>
            <person name="Martin F.M."/>
            <person name="Hacquard S."/>
        </authorList>
    </citation>
    <scope>NUCLEOTIDE SEQUENCE</scope>
    <source>
        <strain evidence="5">MPI-CAGE-CH-0243</strain>
    </source>
</reference>
<feature type="compositionally biased region" description="Basic and acidic residues" evidence="4">
    <location>
        <begin position="799"/>
        <end position="814"/>
    </location>
</feature>
<feature type="repeat" description="ANK" evidence="3">
    <location>
        <begin position="655"/>
        <end position="687"/>
    </location>
</feature>
<keyword evidence="6" id="KW-1185">Reference proteome</keyword>
<feature type="repeat" description="ANK" evidence="3">
    <location>
        <begin position="117"/>
        <end position="149"/>
    </location>
</feature>
<dbReference type="Pfam" id="PF12796">
    <property type="entry name" value="Ank_2"/>
    <property type="match status" value="3"/>
</dbReference>